<evidence type="ECO:0000256" key="2">
    <source>
        <dbReference type="ARBA" id="ARBA00007079"/>
    </source>
</evidence>
<name>A0AAN9FRD7_CLITE</name>
<feature type="compositionally biased region" description="Polar residues" evidence="9">
    <location>
        <begin position="1"/>
        <end position="16"/>
    </location>
</feature>
<dbReference type="GO" id="GO:0034220">
    <property type="term" value="P:monoatomic ion transmembrane transport"/>
    <property type="evidence" value="ECO:0007669"/>
    <property type="project" value="UniProtKB-KW"/>
</dbReference>
<protein>
    <recommendedName>
        <fullName evidence="13">Aluminum-activated malate transporter</fullName>
    </recommendedName>
</protein>
<dbReference type="EMBL" id="JAYKXN010000006">
    <property type="protein sequence ID" value="KAK7277648.1"/>
    <property type="molecule type" value="Genomic_DNA"/>
</dbReference>
<accession>A0AAN9FRD7</accession>
<evidence type="ECO:0000256" key="5">
    <source>
        <dbReference type="ARBA" id="ARBA00022989"/>
    </source>
</evidence>
<evidence type="ECO:0000256" key="10">
    <source>
        <dbReference type="SAM" id="Phobius"/>
    </source>
</evidence>
<comment type="caution">
    <text evidence="11">The sequence shown here is derived from an EMBL/GenBank/DDBJ whole genome shotgun (WGS) entry which is preliminary data.</text>
</comment>
<evidence type="ECO:0000256" key="9">
    <source>
        <dbReference type="SAM" id="MobiDB-lite"/>
    </source>
</evidence>
<keyword evidence="8" id="KW-0407">Ion channel</keyword>
<keyword evidence="4 10" id="KW-0812">Transmembrane</keyword>
<comment type="subcellular location">
    <subcellularLocation>
        <location evidence="1">Membrane</location>
        <topology evidence="1">Multi-pass membrane protein</topology>
    </subcellularLocation>
</comment>
<dbReference type="AlphaFoldDB" id="A0AAN9FRD7"/>
<evidence type="ECO:0008006" key="13">
    <source>
        <dbReference type="Google" id="ProtNLM"/>
    </source>
</evidence>
<feature type="transmembrane region" description="Helical" evidence="10">
    <location>
        <begin position="98"/>
        <end position="115"/>
    </location>
</feature>
<feature type="transmembrane region" description="Helical" evidence="10">
    <location>
        <begin position="121"/>
        <end position="141"/>
    </location>
</feature>
<feature type="transmembrane region" description="Helical" evidence="10">
    <location>
        <begin position="153"/>
        <end position="173"/>
    </location>
</feature>
<evidence type="ECO:0000256" key="3">
    <source>
        <dbReference type="ARBA" id="ARBA00022448"/>
    </source>
</evidence>
<sequence>MESSHVISITNVGPSKSNKESKIHSSLASHLRYKQNKDTINTIHSIKVGISLVFVSLLYILDPLYDQVGENAMWAIMTVVVLFEFTAGATLGKGFNRGTGTVLGGVLGCIAAILAQNLSGVGNSIAIGTFVFISGTTATYFRQLASIKKRYDYGVMIFILTFNLVVVSGVRTHDQKVWELARERLTIILMGFIVCICVSLLVFPLWASDELHDSIVSRFQYLANSLQDCLEEYVKTEEENKHGASFTLCKSLLDSKSKDELLANFAKWEPWHGKFGFFYPWEQYLKIGEVLRELAAIILTLGGCLRASRKAGALASESETVEFESCEAIGSRIVWSMREVGESMKQMRKCEAENHTSKLKAARTELSLMIATSKIAAIENSTEALAIASSVFFLMEVVDKVEELIKEVEQVEAIAGFRAHSTPPSS</sequence>
<feature type="transmembrane region" description="Helical" evidence="10">
    <location>
        <begin position="73"/>
        <end position="91"/>
    </location>
</feature>
<feature type="region of interest" description="Disordered" evidence="9">
    <location>
        <begin position="1"/>
        <end position="21"/>
    </location>
</feature>
<keyword evidence="3" id="KW-0813">Transport</keyword>
<keyword evidence="12" id="KW-1185">Reference proteome</keyword>
<gene>
    <name evidence="11" type="ORF">RJT34_22663</name>
</gene>
<keyword evidence="6" id="KW-0406">Ion transport</keyword>
<keyword evidence="7 10" id="KW-0472">Membrane</keyword>
<feature type="transmembrane region" description="Helical" evidence="10">
    <location>
        <begin position="185"/>
        <end position="207"/>
    </location>
</feature>
<dbReference type="Pfam" id="PF11744">
    <property type="entry name" value="ALMT"/>
    <property type="match status" value="1"/>
</dbReference>
<evidence type="ECO:0000256" key="7">
    <source>
        <dbReference type="ARBA" id="ARBA00023136"/>
    </source>
</evidence>
<dbReference type="Proteomes" id="UP001359559">
    <property type="component" value="Unassembled WGS sequence"/>
</dbReference>
<comment type="similarity">
    <text evidence="2">Belongs to the aromatic acid exporter (TC 2.A.85) family.</text>
</comment>
<dbReference type="InterPro" id="IPR020966">
    <property type="entry name" value="ALMT"/>
</dbReference>
<evidence type="ECO:0000313" key="12">
    <source>
        <dbReference type="Proteomes" id="UP001359559"/>
    </source>
</evidence>
<evidence type="ECO:0000256" key="1">
    <source>
        <dbReference type="ARBA" id="ARBA00004141"/>
    </source>
</evidence>
<dbReference type="GO" id="GO:0015743">
    <property type="term" value="P:malate transport"/>
    <property type="evidence" value="ECO:0007669"/>
    <property type="project" value="InterPro"/>
</dbReference>
<reference evidence="11 12" key="1">
    <citation type="submission" date="2024-01" db="EMBL/GenBank/DDBJ databases">
        <title>The genomes of 5 underutilized Papilionoideae crops provide insights into root nodulation and disease resistance.</title>
        <authorList>
            <person name="Yuan L."/>
        </authorList>
    </citation>
    <scope>NUCLEOTIDE SEQUENCE [LARGE SCALE GENOMIC DNA]</scope>
    <source>
        <strain evidence="11">LY-2023</strain>
        <tissue evidence="11">Leaf</tissue>
    </source>
</reference>
<evidence type="ECO:0000313" key="11">
    <source>
        <dbReference type="EMBL" id="KAK7277648.1"/>
    </source>
</evidence>
<feature type="transmembrane region" description="Helical" evidence="10">
    <location>
        <begin position="42"/>
        <end position="61"/>
    </location>
</feature>
<dbReference type="GO" id="GO:0016020">
    <property type="term" value="C:membrane"/>
    <property type="evidence" value="ECO:0007669"/>
    <property type="project" value="UniProtKB-SubCell"/>
</dbReference>
<evidence type="ECO:0000256" key="8">
    <source>
        <dbReference type="ARBA" id="ARBA00023303"/>
    </source>
</evidence>
<evidence type="ECO:0000256" key="6">
    <source>
        <dbReference type="ARBA" id="ARBA00023065"/>
    </source>
</evidence>
<organism evidence="11 12">
    <name type="scientific">Clitoria ternatea</name>
    <name type="common">Butterfly pea</name>
    <dbReference type="NCBI Taxonomy" id="43366"/>
    <lineage>
        <taxon>Eukaryota</taxon>
        <taxon>Viridiplantae</taxon>
        <taxon>Streptophyta</taxon>
        <taxon>Embryophyta</taxon>
        <taxon>Tracheophyta</taxon>
        <taxon>Spermatophyta</taxon>
        <taxon>Magnoliopsida</taxon>
        <taxon>eudicotyledons</taxon>
        <taxon>Gunneridae</taxon>
        <taxon>Pentapetalae</taxon>
        <taxon>rosids</taxon>
        <taxon>fabids</taxon>
        <taxon>Fabales</taxon>
        <taxon>Fabaceae</taxon>
        <taxon>Papilionoideae</taxon>
        <taxon>50 kb inversion clade</taxon>
        <taxon>NPAAA clade</taxon>
        <taxon>indigoferoid/millettioid clade</taxon>
        <taxon>Phaseoleae</taxon>
        <taxon>Clitoria</taxon>
    </lineage>
</organism>
<keyword evidence="5 10" id="KW-1133">Transmembrane helix</keyword>
<dbReference type="PANTHER" id="PTHR31086">
    <property type="entry name" value="ALUMINUM-ACTIVATED MALATE TRANSPORTER 10"/>
    <property type="match status" value="1"/>
</dbReference>
<proteinExistence type="inferred from homology"/>
<evidence type="ECO:0000256" key="4">
    <source>
        <dbReference type="ARBA" id="ARBA00022692"/>
    </source>
</evidence>